<feature type="domain" description="Lipoyl-binding" evidence="15">
    <location>
        <begin position="741"/>
        <end position="818"/>
    </location>
</feature>
<evidence type="ECO:0000256" key="4">
    <source>
        <dbReference type="ARBA" id="ARBA00022598"/>
    </source>
</evidence>
<dbReference type="Pfam" id="PF00364">
    <property type="entry name" value="Biotin_lipoyl"/>
    <property type="match status" value="1"/>
</dbReference>
<dbReference type="VEuPathDB" id="VectorBase:GAUT039545"/>
<evidence type="ECO:0000256" key="3">
    <source>
        <dbReference type="ARBA" id="ARBA00013050"/>
    </source>
</evidence>
<accession>A0A1A9VJV9</accession>
<sequence>MNEDIATLFSNNKNNVHWRYAGPSDKTKPIVNADNLLHLAARIGNVEKFLSIFKKSIESDARLLEYNNDQENPFHIAAKMGILPSVVKGIFKHLESEKTNPNCDPKKLENVKHYVKEALCNRCALDKSKKTPLDWSLALASMAGIISGGAAYLSGKVCSEIHDLHDVSTPVETFNNTDLARYTYMMTEKKYSKILIANRGEIACRIIRTARRVGISCVCVYSDADTNSVHVRQADESRYIGPSPSCLSYLNIEKICEVAVETGAEAVHPGYGFLAENPDFPRALQKHNIDFIGPSAETIEVTANKITAKEAARKAGVNVVPGYMGKISNAAHAAQVAEEIGFPVMLKAASGGGGKGMRIVNSKKEIELAFTSATNEAEKSFKDGSIFIEKYIELPRHIEIQIIADKYGNIVCLGERECSIQRNNQKIMEETPSPFISEEVRQKMYVQCVSLAKQVGYFSAGTVEFVVDKDQNFYFLEVNTRLQVEHPVTEFITGIDIVEEMIRTSCGEKLRFNQDDIKLTGSAIENRICAEDPSKKFFPSSGRIKYYDKPGGNDYVRIDDGVASGSEISTFYDSMIAKVITYGKDRVEAISRMQKALFECYIEGVTNNIEFLESIFHHPNFIAAKLHTRFIPDHYPSGFHGDFVTEEYIKIFIFTALYYSVSARYQDNILITVYNHNTYSVVGKWKSSYRLLNITINDDTDITLKVEKQGSKYFIRHAGMKAECCIFKPHVAELSRLMLNNETEGISVDAVKSPISGLLVKLHVNIGDQVEIGQPLFVVEAMKMENIICAEAAMVIKNILVQEGKNVQIGDVVLALLP</sequence>
<keyword evidence="11" id="KW-0464">Manganese</keyword>
<dbReference type="FunFam" id="3.30.470.20:FF:000028">
    <property type="entry name" value="Methylcrotonoyl-CoA carboxylase subunit alpha, mitochondrial"/>
    <property type="match status" value="1"/>
</dbReference>
<dbReference type="InterPro" id="IPR000089">
    <property type="entry name" value="Biotin_lipoyl"/>
</dbReference>
<evidence type="ECO:0000259" key="16">
    <source>
        <dbReference type="PROSITE" id="PS50975"/>
    </source>
</evidence>
<evidence type="ECO:0000256" key="1">
    <source>
        <dbReference type="ARBA" id="ARBA00001953"/>
    </source>
</evidence>
<protein>
    <recommendedName>
        <fullName evidence="3">propionyl-CoA carboxylase</fullName>
        <ecNumber evidence="3">6.4.1.3</ecNumber>
    </recommendedName>
</protein>
<dbReference type="PROSITE" id="PS00867">
    <property type="entry name" value="CPSASE_2"/>
    <property type="match status" value="1"/>
</dbReference>
<comment type="pathway">
    <text evidence="2">Metabolic intermediate metabolism; propanoyl-CoA degradation; succinyl-CoA from propanoyl-CoA: step 1/3.</text>
</comment>
<dbReference type="PROSITE" id="PS50968">
    <property type="entry name" value="BIOTINYL_LIPOYL"/>
    <property type="match status" value="1"/>
</dbReference>
<feature type="domain" description="ATP-grasp" evidence="16">
    <location>
        <begin position="309"/>
        <end position="506"/>
    </location>
</feature>
<evidence type="ECO:0000256" key="8">
    <source>
        <dbReference type="ARBA" id="ARBA00022842"/>
    </source>
</evidence>
<dbReference type="InterPro" id="IPR011761">
    <property type="entry name" value="ATP-grasp"/>
</dbReference>
<evidence type="ECO:0000259" key="15">
    <source>
        <dbReference type="PROSITE" id="PS50968"/>
    </source>
</evidence>
<evidence type="ECO:0000256" key="11">
    <source>
        <dbReference type="ARBA" id="ARBA00023211"/>
    </source>
</evidence>
<dbReference type="InterPro" id="IPR050856">
    <property type="entry name" value="Biotin_carboxylase_complex"/>
</dbReference>
<dbReference type="SUPFAM" id="SSF52440">
    <property type="entry name" value="PreATP-grasp domain"/>
    <property type="match status" value="1"/>
</dbReference>
<evidence type="ECO:0000256" key="14">
    <source>
        <dbReference type="PROSITE-ProRule" id="PRU00409"/>
    </source>
</evidence>
<dbReference type="AlphaFoldDB" id="A0A1A9VJV9"/>
<dbReference type="Gene3D" id="3.30.470.20">
    <property type="entry name" value="ATP-grasp fold, B domain"/>
    <property type="match status" value="1"/>
</dbReference>
<evidence type="ECO:0000313" key="18">
    <source>
        <dbReference type="EnsemblMetazoa" id="GAUT039545-PA"/>
    </source>
</evidence>
<comment type="catalytic activity">
    <reaction evidence="13">
        <text>propanoyl-CoA + hydrogencarbonate + ATP = (S)-methylmalonyl-CoA + ADP + phosphate + H(+)</text>
        <dbReference type="Rhea" id="RHEA:23720"/>
        <dbReference type="ChEBI" id="CHEBI:15378"/>
        <dbReference type="ChEBI" id="CHEBI:17544"/>
        <dbReference type="ChEBI" id="CHEBI:30616"/>
        <dbReference type="ChEBI" id="CHEBI:43474"/>
        <dbReference type="ChEBI" id="CHEBI:57327"/>
        <dbReference type="ChEBI" id="CHEBI:57392"/>
        <dbReference type="ChEBI" id="CHEBI:456216"/>
        <dbReference type="EC" id="6.4.1.3"/>
    </reaction>
    <physiologicalReaction direction="left-to-right" evidence="13">
        <dbReference type="Rhea" id="RHEA:23721"/>
    </physiologicalReaction>
</comment>
<dbReference type="STRING" id="7395.A0A1A9VJV9"/>
<evidence type="ECO:0000259" key="17">
    <source>
        <dbReference type="PROSITE" id="PS50979"/>
    </source>
</evidence>
<dbReference type="SUPFAM" id="SSF51230">
    <property type="entry name" value="Single hybrid motif"/>
    <property type="match status" value="1"/>
</dbReference>
<dbReference type="PROSITE" id="PS50975">
    <property type="entry name" value="ATP_GRASP"/>
    <property type="match status" value="1"/>
</dbReference>
<dbReference type="PANTHER" id="PTHR18866">
    <property type="entry name" value="CARBOXYLASE:PYRUVATE/ACETYL-COA/PROPIONYL-COA CARBOXYLASE"/>
    <property type="match status" value="1"/>
</dbReference>
<dbReference type="InterPro" id="IPR036770">
    <property type="entry name" value="Ankyrin_rpt-contain_sf"/>
</dbReference>
<reference evidence="18" key="1">
    <citation type="submission" date="2020-05" db="UniProtKB">
        <authorList>
            <consortium name="EnsemblMetazoa"/>
        </authorList>
    </citation>
    <scope>IDENTIFICATION</scope>
    <source>
        <strain evidence="18">TTRI</strain>
    </source>
</reference>
<dbReference type="InterPro" id="IPR016185">
    <property type="entry name" value="PreATP-grasp_dom_sf"/>
</dbReference>
<dbReference type="PROSITE" id="PS00866">
    <property type="entry name" value="CPSASE_1"/>
    <property type="match status" value="1"/>
</dbReference>
<dbReference type="InterPro" id="IPR005482">
    <property type="entry name" value="Biotin_COase_C"/>
</dbReference>
<keyword evidence="9" id="KW-0442">Lipid degradation</keyword>
<dbReference type="GO" id="GO:0004658">
    <property type="term" value="F:propionyl-CoA carboxylase activity"/>
    <property type="evidence" value="ECO:0007669"/>
    <property type="project" value="UniProtKB-EC"/>
</dbReference>
<dbReference type="FunFam" id="3.30.1490.20:FF:000003">
    <property type="entry name" value="acetyl-CoA carboxylase isoform X1"/>
    <property type="match status" value="1"/>
</dbReference>
<dbReference type="GO" id="GO:0005739">
    <property type="term" value="C:mitochondrion"/>
    <property type="evidence" value="ECO:0007669"/>
    <property type="project" value="TreeGrafter"/>
</dbReference>
<keyword evidence="8" id="KW-0460">Magnesium</keyword>
<dbReference type="NCBIfam" id="NF006367">
    <property type="entry name" value="PRK08591.1"/>
    <property type="match status" value="1"/>
</dbReference>
<dbReference type="PROSITE" id="PS50979">
    <property type="entry name" value="BC"/>
    <property type="match status" value="1"/>
</dbReference>
<evidence type="ECO:0000256" key="6">
    <source>
        <dbReference type="ARBA" id="ARBA00022741"/>
    </source>
</evidence>
<dbReference type="InterPro" id="IPR011764">
    <property type="entry name" value="Biotin_carboxylation_dom"/>
</dbReference>
<dbReference type="InterPro" id="IPR005481">
    <property type="entry name" value="BC-like_N"/>
</dbReference>
<evidence type="ECO:0000256" key="13">
    <source>
        <dbReference type="ARBA" id="ARBA00049495"/>
    </source>
</evidence>
<comment type="cofactor">
    <cofactor evidence="1">
        <name>biotin</name>
        <dbReference type="ChEBI" id="CHEBI:57586"/>
    </cofactor>
</comment>
<keyword evidence="6 14" id="KW-0547">Nucleotide-binding</keyword>
<proteinExistence type="predicted"/>
<dbReference type="Pfam" id="PF00289">
    <property type="entry name" value="Biotin_carb_N"/>
    <property type="match status" value="1"/>
</dbReference>
<evidence type="ECO:0000256" key="9">
    <source>
        <dbReference type="ARBA" id="ARBA00022963"/>
    </source>
</evidence>
<keyword evidence="19" id="KW-1185">Reference proteome</keyword>
<dbReference type="InterPro" id="IPR011053">
    <property type="entry name" value="Single_hybrid_motif"/>
</dbReference>
<dbReference type="InterPro" id="IPR005479">
    <property type="entry name" value="CPAse_ATP-bd"/>
</dbReference>
<dbReference type="PROSITE" id="PS00188">
    <property type="entry name" value="BIOTIN"/>
    <property type="match status" value="1"/>
</dbReference>
<dbReference type="GO" id="GO:0016042">
    <property type="term" value="P:lipid catabolic process"/>
    <property type="evidence" value="ECO:0007669"/>
    <property type="project" value="UniProtKB-KW"/>
</dbReference>
<organism evidence="18 19">
    <name type="scientific">Glossina austeni</name>
    <name type="common">Savannah tsetse fly</name>
    <dbReference type="NCBI Taxonomy" id="7395"/>
    <lineage>
        <taxon>Eukaryota</taxon>
        <taxon>Metazoa</taxon>
        <taxon>Ecdysozoa</taxon>
        <taxon>Arthropoda</taxon>
        <taxon>Hexapoda</taxon>
        <taxon>Insecta</taxon>
        <taxon>Pterygota</taxon>
        <taxon>Neoptera</taxon>
        <taxon>Endopterygota</taxon>
        <taxon>Diptera</taxon>
        <taxon>Brachycera</taxon>
        <taxon>Muscomorpha</taxon>
        <taxon>Hippoboscoidea</taxon>
        <taxon>Glossinidae</taxon>
        <taxon>Glossina</taxon>
    </lineage>
</organism>
<keyword evidence="10" id="KW-0443">Lipid metabolism</keyword>
<evidence type="ECO:0000256" key="5">
    <source>
        <dbReference type="ARBA" id="ARBA00022723"/>
    </source>
</evidence>
<dbReference type="SMART" id="SM00878">
    <property type="entry name" value="Biotin_carb_C"/>
    <property type="match status" value="1"/>
</dbReference>
<name>A0A1A9VJV9_GLOAU</name>
<feature type="domain" description="Biotin carboxylation" evidence="17">
    <location>
        <begin position="190"/>
        <end position="636"/>
    </location>
</feature>
<dbReference type="GO" id="GO:0046872">
    <property type="term" value="F:metal ion binding"/>
    <property type="evidence" value="ECO:0007669"/>
    <property type="project" value="UniProtKB-KW"/>
</dbReference>
<dbReference type="EC" id="6.4.1.3" evidence="3"/>
<dbReference type="FunFam" id="3.40.50.20:FF:000010">
    <property type="entry name" value="Propionyl-CoA carboxylase subunit alpha"/>
    <property type="match status" value="1"/>
</dbReference>
<dbReference type="Proteomes" id="UP000078200">
    <property type="component" value="Unassembled WGS sequence"/>
</dbReference>
<dbReference type="UniPathway" id="UPA00945">
    <property type="reaction ID" value="UER00908"/>
</dbReference>
<dbReference type="SUPFAM" id="SSF56059">
    <property type="entry name" value="Glutathione synthetase ATP-binding domain-like"/>
    <property type="match status" value="1"/>
</dbReference>
<dbReference type="Gene3D" id="2.40.50.100">
    <property type="match status" value="1"/>
</dbReference>
<dbReference type="Pfam" id="PF02785">
    <property type="entry name" value="Biotin_carb_C"/>
    <property type="match status" value="1"/>
</dbReference>
<dbReference type="SUPFAM" id="SSF51246">
    <property type="entry name" value="Rudiment single hybrid motif"/>
    <property type="match status" value="1"/>
</dbReference>
<evidence type="ECO:0000256" key="10">
    <source>
        <dbReference type="ARBA" id="ARBA00023098"/>
    </source>
</evidence>
<dbReference type="PANTHER" id="PTHR18866:SF33">
    <property type="entry name" value="METHYLCROTONOYL-COA CARBOXYLASE SUBUNIT ALPHA, MITOCHONDRIAL-RELATED"/>
    <property type="match status" value="1"/>
</dbReference>
<dbReference type="CDD" id="cd06850">
    <property type="entry name" value="biotinyl_domain"/>
    <property type="match status" value="1"/>
</dbReference>
<dbReference type="Pfam" id="PF02786">
    <property type="entry name" value="CPSase_L_D2"/>
    <property type="match status" value="1"/>
</dbReference>
<dbReference type="InterPro" id="IPR011054">
    <property type="entry name" value="Rudment_hybrid_motif"/>
</dbReference>
<dbReference type="Gene3D" id="1.25.40.20">
    <property type="entry name" value="Ankyrin repeat-containing domain"/>
    <property type="match status" value="1"/>
</dbReference>
<dbReference type="InterPro" id="IPR041265">
    <property type="entry name" value="PCC_BT"/>
</dbReference>
<keyword evidence="7 14" id="KW-0067">ATP-binding</keyword>
<dbReference type="SUPFAM" id="SSF48403">
    <property type="entry name" value="Ankyrin repeat"/>
    <property type="match status" value="1"/>
</dbReference>
<dbReference type="EnsemblMetazoa" id="GAUT039545-RA">
    <property type="protein sequence ID" value="GAUT039545-PA"/>
    <property type="gene ID" value="GAUT039545"/>
</dbReference>
<evidence type="ECO:0000256" key="7">
    <source>
        <dbReference type="ARBA" id="ARBA00022840"/>
    </source>
</evidence>
<dbReference type="GO" id="GO:0005524">
    <property type="term" value="F:ATP binding"/>
    <property type="evidence" value="ECO:0007669"/>
    <property type="project" value="UniProtKB-UniRule"/>
</dbReference>
<dbReference type="InterPro" id="IPR001882">
    <property type="entry name" value="Biotin_BS"/>
</dbReference>
<evidence type="ECO:0000313" key="19">
    <source>
        <dbReference type="Proteomes" id="UP000078200"/>
    </source>
</evidence>
<evidence type="ECO:0000256" key="12">
    <source>
        <dbReference type="ARBA" id="ARBA00023267"/>
    </source>
</evidence>
<keyword evidence="5" id="KW-0479">Metal-binding</keyword>
<keyword evidence="4" id="KW-0436">Ligase</keyword>
<dbReference type="Pfam" id="PF18140">
    <property type="entry name" value="PCC_BT"/>
    <property type="match status" value="1"/>
</dbReference>
<keyword evidence="12" id="KW-0092">Biotin</keyword>
<dbReference type="Gene3D" id="3.30.700.30">
    <property type="match status" value="1"/>
</dbReference>
<evidence type="ECO:0000256" key="2">
    <source>
        <dbReference type="ARBA" id="ARBA00005060"/>
    </source>
</evidence>